<name>A0A6N3A3U0_CLOSY</name>
<reference evidence="1" key="1">
    <citation type="submission" date="2019-11" db="EMBL/GenBank/DDBJ databases">
        <authorList>
            <person name="Feng L."/>
        </authorList>
    </citation>
    <scope>NUCLEOTIDE SEQUENCE</scope>
    <source>
        <strain evidence="1">CsymbiosumLFYP84</strain>
    </source>
</reference>
<gene>
    <name evidence="1" type="ORF">CSLFYP84_00736</name>
</gene>
<proteinExistence type="predicted"/>
<protein>
    <submittedName>
        <fullName evidence="1">Uncharacterized protein</fullName>
    </submittedName>
</protein>
<sequence>MFPWLNKGCVYIAVLSGKSDILWDYRDMLYKFAEHNHFKTEVVLTKSKEALLQSISIFSRKPDIIIVADPFSQYQYRTFIERLERRRSRAKVFFLGTWEVPEVYEKKVFSYGKKEKIERYLEKEIDWILRKKL</sequence>
<evidence type="ECO:0000313" key="1">
    <source>
        <dbReference type="EMBL" id="VYT84997.1"/>
    </source>
</evidence>
<accession>A0A6N3A3U0</accession>
<dbReference type="EMBL" id="CACRUA010000007">
    <property type="protein sequence ID" value="VYT84997.1"/>
    <property type="molecule type" value="Genomic_DNA"/>
</dbReference>
<dbReference type="RefSeq" id="WP_156684379.1">
    <property type="nucleotide sequence ID" value="NZ_CACRUA010000007.1"/>
</dbReference>
<organism evidence="1">
    <name type="scientific">Clostridium symbiosum</name>
    <name type="common">Bacteroides symbiosus</name>
    <dbReference type="NCBI Taxonomy" id="1512"/>
    <lineage>
        <taxon>Bacteria</taxon>
        <taxon>Bacillati</taxon>
        <taxon>Bacillota</taxon>
        <taxon>Clostridia</taxon>
        <taxon>Lachnospirales</taxon>
        <taxon>Lachnospiraceae</taxon>
        <taxon>Otoolea</taxon>
    </lineage>
</organism>
<dbReference type="AlphaFoldDB" id="A0A6N3A3U0"/>